<dbReference type="Gene3D" id="3.40.50.410">
    <property type="entry name" value="von Willebrand factor, type A domain"/>
    <property type="match status" value="2"/>
</dbReference>
<evidence type="ECO:0000313" key="4">
    <source>
        <dbReference type="Proteomes" id="UP000464754"/>
    </source>
</evidence>
<gene>
    <name evidence="3" type="ORF">Aargi30884_13280</name>
</gene>
<keyword evidence="4" id="KW-1185">Reference proteome</keyword>
<dbReference type="AlphaFoldDB" id="A0A6N4TJ42"/>
<sequence>MKIGKKKIVTMVLSLAMILGIISFPSQTISADAEKSALAEEVDNTDALHLNKTAKWENDENGNYVDVNLEAFTTGKIFKESKPLDIVFVLDQSGSMNDPMDGVPDEVYEEELKYDRPYYVEYKDNWGRKQYREVNWCETCKGWFSGYAINFLGKHYHVFDEKFVPKSDINDQKNVQFYNIETRKYVLKDTLNSFVESVRTNAEQNNVNHRMSFVGFGSENENTEILNEEGEESWLGGIFKYPTQGKPLDQLREEDYRNALVSYNDPEIDQAINALDASGATRTDLGMQIAEKILSSNKDEDRQQIIIMFTDGVPTSQSNFDDRVAINTINFSNNSKTLGAEVYTVGVFDEMDADLNDKVNNFMNKVSSNYKSDGSYIGENKYYFLAKNSEGLNDIFDKIFNEISRPGISLNGNSRITDVISDYFELRSKEDISVYTAPCIRIENNSYDFGQQVEDTTGQYKVEIDGDKISLRGFDYNQNFCATDDKGNVVGNKIILKLKLVPRKWFIGGNAVPTNKYKSSGVYDNENNLVKLFNDEENQPKVDVDINYHYENNDAAMYITEDWKNFKEMIDGGMYRTVDTVTSPKYSLANNKLADNFVNIKFMFKNNEQTVAEYTFGNNDDSDVNNDWIINNKSFSAKDFKSDFEKFKIELSIEPKEKAIDDKFDNKTLTKNIDSSKESTLYIYKPVVKSNDITSLFLGDSLKKEDLNNQITDVEWSCKLKPTIIPTSTVPTLSYKFYQDGIGVPLEELKPNKANSKYLINYQVFANGKDITEQTAATHNNQLKICNSPYCKEHHFYANIVGGTININKIIDQNSLNEYDFTNGDPIFGFKIDKLGNGNKVEKTYYRYVRFYEENGEIKHNNIAPLTDLPKGKYRVTEMDSLRFDLVSVKLKNPATVFNGKEATFVIKESFPEATVELTNSLVKDDYFSDSDIVVNKFTTDENGRVEITQDYLKPHVMPYSK</sequence>
<dbReference type="Proteomes" id="UP000464754">
    <property type="component" value="Chromosome"/>
</dbReference>
<accession>A0A6N4TJ42</accession>
<dbReference type="CDD" id="cd00198">
    <property type="entry name" value="vWFA"/>
    <property type="match status" value="1"/>
</dbReference>
<dbReference type="PROSITE" id="PS50234">
    <property type="entry name" value="VWFA"/>
    <property type="match status" value="1"/>
</dbReference>
<dbReference type="InterPro" id="IPR036465">
    <property type="entry name" value="vWFA_dom_sf"/>
</dbReference>
<dbReference type="KEGG" id="aarg:Aargi30884_13280"/>
<protein>
    <recommendedName>
        <fullName evidence="2">VWFA domain-containing protein</fullName>
    </recommendedName>
</protein>
<proteinExistence type="predicted"/>
<organism evidence="3 4">
    <name type="scientific">Amedibacterium intestinale</name>
    <dbReference type="NCBI Taxonomy" id="2583452"/>
    <lineage>
        <taxon>Bacteria</taxon>
        <taxon>Bacillati</taxon>
        <taxon>Bacillota</taxon>
        <taxon>Erysipelotrichia</taxon>
        <taxon>Erysipelotrichales</taxon>
        <taxon>Erysipelotrichaceae</taxon>
        <taxon>Amedibacterium</taxon>
    </lineage>
</organism>
<dbReference type="RefSeq" id="WP_163051785.1">
    <property type="nucleotide sequence ID" value="NZ_AP019695.1"/>
</dbReference>
<evidence type="ECO:0000313" key="3">
    <source>
        <dbReference type="EMBL" id="BBK22425.1"/>
    </source>
</evidence>
<feature type="domain" description="VWFA" evidence="2">
    <location>
        <begin position="85"/>
        <end position="399"/>
    </location>
</feature>
<keyword evidence="1" id="KW-0732">Signal</keyword>
<evidence type="ECO:0000259" key="2">
    <source>
        <dbReference type="PROSITE" id="PS50234"/>
    </source>
</evidence>
<dbReference type="Pfam" id="PF00092">
    <property type="entry name" value="VWA"/>
    <property type="match status" value="1"/>
</dbReference>
<feature type="signal peptide" evidence="1">
    <location>
        <begin position="1"/>
        <end position="30"/>
    </location>
</feature>
<dbReference type="InterPro" id="IPR002035">
    <property type="entry name" value="VWF_A"/>
</dbReference>
<dbReference type="EMBL" id="AP019695">
    <property type="protein sequence ID" value="BBK22425.1"/>
    <property type="molecule type" value="Genomic_DNA"/>
</dbReference>
<dbReference type="SMART" id="SM00327">
    <property type="entry name" value="VWA"/>
    <property type="match status" value="1"/>
</dbReference>
<evidence type="ECO:0000256" key="1">
    <source>
        <dbReference type="SAM" id="SignalP"/>
    </source>
</evidence>
<feature type="chain" id="PRO_5039065144" description="VWFA domain-containing protein" evidence="1">
    <location>
        <begin position="31"/>
        <end position="962"/>
    </location>
</feature>
<reference evidence="4" key="1">
    <citation type="submission" date="2019-05" db="EMBL/GenBank/DDBJ databases">
        <title>Complete genome sequencing of Absiella argi strain JCM 30884.</title>
        <authorList>
            <person name="Sakamoto M."/>
            <person name="Murakami T."/>
            <person name="Mori H."/>
        </authorList>
    </citation>
    <scope>NUCLEOTIDE SEQUENCE [LARGE SCALE GENOMIC DNA]</scope>
    <source>
        <strain evidence="4">JCM 30884</strain>
    </source>
</reference>
<name>A0A6N4TJ42_9FIRM</name>
<dbReference type="SUPFAM" id="SSF53300">
    <property type="entry name" value="vWA-like"/>
    <property type="match status" value="1"/>
</dbReference>